<evidence type="ECO:0000256" key="5">
    <source>
        <dbReference type="ARBA" id="ARBA00012251"/>
    </source>
</evidence>
<evidence type="ECO:0000256" key="7">
    <source>
        <dbReference type="ARBA" id="ARBA00022723"/>
    </source>
</evidence>
<dbReference type="CDD" id="cd20346">
    <property type="entry name" value="BRcat_RBR_ANKIB1"/>
    <property type="match status" value="1"/>
</dbReference>
<dbReference type="InterPro" id="IPR001876">
    <property type="entry name" value="Znf_RanBP2"/>
</dbReference>
<dbReference type="SUPFAM" id="SSF57850">
    <property type="entry name" value="RING/U-box"/>
    <property type="match status" value="2"/>
</dbReference>
<evidence type="ECO:0000313" key="14">
    <source>
        <dbReference type="Proteomes" id="UP000886595"/>
    </source>
</evidence>
<proteinExistence type="inferred from homology"/>
<evidence type="ECO:0000259" key="12">
    <source>
        <dbReference type="PROSITE" id="PS51873"/>
    </source>
</evidence>
<keyword evidence="9" id="KW-0863">Zinc-finger</keyword>
<evidence type="ECO:0000256" key="4">
    <source>
        <dbReference type="ARBA" id="ARBA00005884"/>
    </source>
</evidence>
<feature type="domain" description="RING-type" evidence="12">
    <location>
        <begin position="1"/>
        <end position="249"/>
    </location>
</feature>
<dbReference type="GO" id="GO:0061630">
    <property type="term" value="F:ubiquitin protein ligase activity"/>
    <property type="evidence" value="ECO:0007669"/>
    <property type="project" value="UniProtKB-EC"/>
</dbReference>
<evidence type="ECO:0000256" key="8">
    <source>
        <dbReference type="ARBA" id="ARBA00022737"/>
    </source>
</evidence>
<name>A0A8X7V2H8_BRACI</name>
<evidence type="ECO:0000256" key="10">
    <source>
        <dbReference type="ARBA" id="ARBA00022786"/>
    </source>
</evidence>
<keyword evidence="7" id="KW-0479">Metal-binding</keyword>
<keyword evidence="6" id="KW-0808">Transferase</keyword>
<keyword evidence="10" id="KW-0833">Ubl conjugation pathway</keyword>
<dbReference type="GO" id="GO:0008270">
    <property type="term" value="F:zinc ion binding"/>
    <property type="evidence" value="ECO:0007669"/>
    <property type="project" value="UniProtKB-KW"/>
</dbReference>
<evidence type="ECO:0000256" key="6">
    <source>
        <dbReference type="ARBA" id="ARBA00022679"/>
    </source>
</evidence>
<dbReference type="PROSITE" id="PS51873">
    <property type="entry name" value="TRIAD"/>
    <property type="match status" value="1"/>
</dbReference>
<evidence type="ECO:0000256" key="9">
    <source>
        <dbReference type="ARBA" id="ARBA00022771"/>
    </source>
</evidence>
<dbReference type="InterPro" id="IPR031127">
    <property type="entry name" value="E3_UB_ligase_RBR"/>
</dbReference>
<comment type="similarity">
    <text evidence="4">Belongs to the RBR family. Ariadne subfamily.</text>
</comment>
<keyword evidence="14" id="KW-1185">Reference proteome</keyword>
<dbReference type="InterPro" id="IPR044066">
    <property type="entry name" value="TRIAD_supradom"/>
</dbReference>
<dbReference type="AlphaFoldDB" id="A0A8X7V2H8"/>
<evidence type="ECO:0000256" key="1">
    <source>
        <dbReference type="ARBA" id="ARBA00001798"/>
    </source>
</evidence>
<evidence type="ECO:0000256" key="11">
    <source>
        <dbReference type="ARBA" id="ARBA00022833"/>
    </source>
</evidence>
<dbReference type="Proteomes" id="UP000886595">
    <property type="component" value="Unassembled WGS sequence"/>
</dbReference>
<evidence type="ECO:0000256" key="2">
    <source>
        <dbReference type="ARBA" id="ARBA00001947"/>
    </source>
</evidence>
<comment type="cofactor">
    <cofactor evidence="2">
        <name>Zn(2+)</name>
        <dbReference type="ChEBI" id="CHEBI:29105"/>
    </cofactor>
</comment>
<dbReference type="EC" id="2.3.2.31" evidence="5"/>
<evidence type="ECO:0000256" key="3">
    <source>
        <dbReference type="ARBA" id="ARBA00004906"/>
    </source>
</evidence>
<sequence>MEQDPQKDYSVLTKDDLKEKMNKQIDDLSEIFLLSKADATVLLTKLQWDSQHVSERLSENEEKLLTELGFSPAVTDSNYADNFFSVEKNLAKLTLEARDMYEEYVLRSYLEENKGSTIKQCPAPGCGYFIEFHRDIDVEEWGLNVVCVCGHTFCGRCSLESHRPVTCNNASDWLSRDLRKLSELSIKSLTVSWIESNTKSCPHCKFSLEIGSRSRVFRFVECVYCSGRFCWECGQAEESHKTRGANADCVVPLLPPLVNGTEAVVTCVDRWEASEVALAEAKSELESFEEDHFTSQEYIRIMREGLMLIVQCRQFLKWSCVYDHVHNEYQASKRDYLRFLQDCANTLVQSYSETLKEETVKVFSATTYEETISSKWKVSGATSNIGNYFFHFTKTLQNGIDDVKVKAYDNSGGPYWLCDRCTCGNTWLDMTCKMCCARATPVEKKLRDLSLN</sequence>
<gene>
    <name evidence="13" type="ORF">Bca52824_029701</name>
</gene>
<comment type="pathway">
    <text evidence="3">Protein modification; protein ubiquitination.</text>
</comment>
<dbReference type="GO" id="GO:0016567">
    <property type="term" value="P:protein ubiquitination"/>
    <property type="evidence" value="ECO:0007669"/>
    <property type="project" value="InterPro"/>
</dbReference>
<dbReference type="SMART" id="SM00647">
    <property type="entry name" value="IBR"/>
    <property type="match status" value="2"/>
</dbReference>
<accession>A0A8X7V2H8</accession>
<keyword evidence="11" id="KW-0862">Zinc</keyword>
<comment type="catalytic activity">
    <reaction evidence="1">
        <text>[E2 ubiquitin-conjugating enzyme]-S-ubiquitinyl-L-cysteine + [acceptor protein]-L-lysine = [E2 ubiquitin-conjugating enzyme]-L-cysteine + [acceptor protein]-N(6)-ubiquitinyl-L-lysine.</text>
        <dbReference type="EC" id="2.3.2.31"/>
    </reaction>
</comment>
<organism evidence="13 14">
    <name type="scientific">Brassica carinata</name>
    <name type="common">Ethiopian mustard</name>
    <name type="synonym">Abyssinian cabbage</name>
    <dbReference type="NCBI Taxonomy" id="52824"/>
    <lineage>
        <taxon>Eukaryota</taxon>
        <taxon>Viridiplantae</taxon>
        <taxon>Streptophyta</taxon>
        <taxon>Embryophyta</taxon>
        <taxon>Tracheophyta</taxon>
        <taxon>Spermatophyta</taxon>
        <taxon>Magnoliopsida</taxon>
        <taxon>eudicotyledons</taxon>
        <taxon>Gunneridae</taxon>
        <taxon>Pentapetalae</taxon>
        <taxon>rosids</taxon>
        <taxon>malvids</taxon>
        <taxon>Brassicales</taxon>
        <taxon>Brassicaceae</taxon>
        <taxon>Brassiceae</taxon>
        <taxon>Brassica</taxon>
    </lineage>
</organism>
<dbReference type="EMBL" id="JAAMPC010000007">
    <property type="protein sequence ID" value="KAG2301050.1"/>
    <property type="molecule type" value="Genomic_DNA"/>
</dbReference>
<evidence type="ECO:0000313" key="13">
    <source>
        <dbReference type="EMBL" id="KAG2301050.1"/>
    </source>
</evidence>
<reference evidence="13 14" key="1">
    <citation type="submission" date="2020-02" db="EMBL/GenBank/DDBJ databases">
        <authorList>
            <person name="Ma Q."/>
            <person name="Huang Y."/>
            <person name="Song X."/>
            <person name="Pei D."/>
        </authorList>
    </citation>
    <scope>NUCLEOTIDE SEQUENCE [LARGE SCALE GENOMIC DNA]</scope>
    <source>
        <strain evidence="13">Sxm20200214</strain>
        <tissue evidence="13">Leaf</tissue>
    </source>
</reference>
<dbReference type="OrthoDB" id="10009520at2759"/>
<comment type="caution">
    <text evidence="13">The sequence shown here is derived from an EMBL/GenBank/DDBJ whole genome shotgun (WGS) entry which is preliminary data.</text>
</comment>
<dbReference type="PROSITE" id="PS01358">
    <property type="entry name" value="ZF_RANBP2_1"/>
    <property type="match status" value="1"/>
</dbReference>
<keyword evidence="8" id="KW-0677">Repeat</keyword>
<dbReference type="InterPro" id="IPR002867">
    <property type="entry name" value="IBR_dom"/>
</dbReference>
<protein>
    <recommendedName>
        <fullName evidence="5">RBR-type E3 ubiquitin transferase</fullName>
        <ecNumber evidence="5">2.3.2.31</ecNumber>
    </recommendedName>
</protein>
<dbReference type="Pfam" id="PF01485">
    <property type="entry name" value="IBR"/>
    <property type="match status" value="2"/>
</dbReference>
<dbReference type="PANTHER" id="PTHR11685">
    <property type="entry name" value="RBR FAMILY RING FINGER AND IBR DOMAIN-CONTAINING"/>
    <property type="match status" value="1"/>
</dbReference>
<dbReference type="Gene3D" id="1.20.120.1750">
    <property type="match status" value="2"/>
</dbReference>